<dbReference type="SUPFAM" id="SSF143422">
    <property type="entry name" value="Transposase IS200-like"/>
    <property type="match status" value="1"/>
</dbReference>
<gene>
    <name evidence="2" type="ORF">A2746_02225</name>
</gene>
<evidence type="ECO:0000313" key="3">
    <source>
        <dbReference type="Proteomes" id="UP000177419"/>
    </source>
</evidence>
<name>A0A1F8EXY1_9BACT</name>
<evidence type="ECO:0000259" key="1">
    <source>
        <dbReference type="SMART" id="SM01321"/>
    </source>
</evidence>
<protein>
    <recommendedName>
        <fullName evidence="1">Transposase IS200-like domain-containing protein</fullName>
    </recommendedName>
</protein>
<dbReference type="InterPro" id="IPR036515">
    <property type="entry name" value="Transposase_17_sf"/>
</dbReference>
<dbReference type="Proteomes" id="UP000177419">
    <property type="component" value="Unassembled WGS sequence"/>
</dbReference>
<comment type="caution">
    <text evidence="2">The sequence shown here is derived from an EMBL/GenBank/DDBJ whole genome shotgun (WGS) entry which is preliminary data.</text>
</comment>
<reference evidence="2 3" key="1">
    <citation type="journal article" date="2016" name="Nat. Commun.">
        <title>Thousands of microbial genomes shed light on interconnected biogeochemical processes in an aquifer system.</title>
        <authorList>
            <person name="Anantharaman K."/>
            <person name="Brown C.T."/>
            <person name="Hug L.A."/>
            <person name="Sharon I."/>
            <person name="Castelle C.J."/>
            <person name="Probst A.J."/>
            <person name="Thomas B.C."/>
            <person name="Singh A."/>
            <person name="Wilkins M.J."/>
            <person name="Karaoz U."/>
            <person name="Brodie E.L."/>
            <person name="Williams K.H."/>
            <person name="Hubbard S.S."/>
            <person name="Banfield J.F."/>
        </authorList>
    </citation>
    <scope>NUCLEOTIDE SEQUENCE [LARGE SCALE GENOMIC DNA]</scope>
</reference>
<evidence type="ECO:0000313" key="2">
    <source>
        <dbReference type="EMBL" id="OGN04899.1"/>
    </source>
</evidence>
<dbReference type="InterPro" id="IPR002686">
    <property type="entry name" value="Transposase_17"/>
</dbReference>
<dbReference type="PANTHER" id="PTHR34322:SF2">
    <property type="entry name" value="TRANSPOSASE IS200-LIKE DOMAIN-CONTAINING PROTEIN"/>
    <property type="match status" value="1"/>
</dbReference>
<dbReference type="GO" id="GO:0004803">
    <property type="term" value="F:transposase activity"/>
    <property type="evidence" value="ECO:0007669"/>
    <property type="project" value="InterPro"/>
</dbReference>
<dbReference type="GO" id="GO:0003677">
    <property type="term" value="F:DNA binding"/>
    <property type="evidence" value="ECO:0007669"/>
    <property type="project" value="InterPro"/>
</dbReference>
<dbReference type="GO" id="GO:0006313">
    <property type="term" value="P:DNA transposition"/>
    <property type="evidence" value="ECO:0007669"/>
    <property type="project" value="InterPro"/>
</dbReference>
<dbReference type="EMBL" id="MGJJ01000020">
    <property type="protein sequence ID" value="OGN04899.1"/>
    <property type="molecule type" value="Genomic_DNA"/>
</dbReference>
<sequence length="241" mass="28568">MKKPKFTNGGIYHIYNRGVEKRDIFLIVQDYFRFINNLIEFNDTKSVLPSNVRYLIRNPKTITPHCLEVQLLNNKSKKGKEPLIEILAFCLMPNHYHLLVRQLVDNGIVKFMQKIGTGYTNYFNQKNVRVGPLFQGRFKAVVIDKEEYFKYLPLYIHLNPFDLIAPEWREYKLNNPKRMLSFLEKYRWSSYLDYIGKSNFPLVTRREFLLEVSGGLKNFKKNTADFITALNLKEIQNLTLE</sequence>
<feature type="domain" description="Transposase IS200-like" evidence="1">
    <location>
        <begin position="7"/>
        <end position="159"/>
    </location>
</feature>
<accession>A0A1F8EXY1</accession>
<dbReference type="SMART" id="SM01321">
    <property type="entry name" value="Y1_Tnp"/>
    <property type="match status" value="1"/>
</dbReference>
<dbReference type="AlphaFoldDB" id="A0A1F8EXY1"/>
<dbReference type="Pfam" id="PF01797">
    <property type="entry name" value="Y1_Tnp"/>
    <property type="match status" value="1"/>
</dbReference>
<organism evidence="2 3">
    <name type="scientific">Candidatus Yanofskybacteria bacterium RIFCSPHIGHO2_01_FULL_44_22</name>
    <dbReference type="NCBI Taxonomy" id="1802669"/>
    <lineage>
        <taxon>Bacteria</taxon>
        <taxon>Candidatus Yanofskyibacteriota</taxon>
    </lineage>
</organism>
<dbReference type="PANTHER" id="PTHR34322">
    <property type="entry name" value="TRANSPOSASE, Y1_TNP DOMAIN-CONTAINING"/>
    <property type="match status" value="1"/>
</dbReference>
<proteinExistence type="predicted"/>
<dbReference type="Gene3D" id="3.30.70.1290">
    <property type="entry name" value="Transposase IS200-like"/>
    <property type="match status" value="1"/>
</dbReference>